<protein>
    <submittedName>
        <fullName evidence="1">Uncharacterized protein</fullName>
    </submittedName>
</protein>
<gene>
    <name evidence="1" type="ORF">AVENP_1006</name>
</gene>
<reference evidence="1 2" key="1">
    <citation type="submission" date="2020-05" db="EMBL/GenBank/DDBJ databases">
        <title>Complete genome sequencing of Campylobacter and Arcobacter type strains.</title>
        <authorList>
            <person name="Miller W.G."/>
            <person name="Yee E."/>
        </authorList>
    </citation>
    <scope>NUCLEOTIDE SEQUENCE [LARGE SCALE GENOMIC DNA]</scope>
    <source>
        <strain evidence="1 2">LMG 26156</strain>
    </source>
</reference>
<dbReference type="RefSeq" id="WP_128358970.1">
    <property type="nucleotide sequence ID" value="NZ_CP053840.1"/>
</dbReference>
<accession>A0AAE7E420</accession>
<organism evidence="1 2">
    <name type="scientific">Arcobacter venerupis</name>
    <dbReference type="NCBI Taxonomy" id="1054033"/>
    <lineage>
        <taxon>Bacteria</taxon>
        <taxon>Pseudomonadati</taxon>
        <taxon>Campylobacterota</taxon>
        <taxon>Epsilonproteobacteria</taxon>
        <taxon>Campylobacterales</taxon>
        <taxon>Arcobacteraceae</taxon>
        <taxon>Arcobacter</taxon>
    </lineage>
</organism>
<dbReference type="AlphaFoldDB" id="A0AAE7E420"/>
<keyword evidence="2" id="KW-1185">Reference proteome</keyword>
<name>A0AAE7E420_9BACT</name>
<dbReference type="Proteomes" id="UP000503482">
    <property type="component" value="Chromosome"/>
</dbReference>
<proteinExistence type="predicted"/>
<evidence type="ECO:0000313" key="2">
    <source>
        <dbReference type="Proteomes" id="UP000503482"/>
    </source>
</evidence>
<evidence type="ECO:0000313" key="1">
    <source>
        <dbReference type="EMBL" id="QKF66562.1"/>
    </source>
</evidence>
<dbReference type="KEGG" id="avp:AVENP_1006"/>
<sequence length="168" mass="19436">MEKIEIAKRWLEKSKKYNNTDVEEVMDKFFSLYVSYNAIYSKFSQGSANDDRSCATTKMAEYLKRENITILNDCESTVKKMIAPIKNGSFYIYGNHSGQDFKKDNVIIQKIEEDINNYASILNFIYGLRSNMFHGEKQIIGEQIQLLNPANIILEKLLDALIKKILTN</sequence>
<dbReference type="EMBL" id="CP053840">
    <property type="protein sequence ID" value="QKF66562.1"/>
    <property type="molecule type" value="Genomic_DNA"/>
</dbReference>